<dbReference type="EMBL" id="WIGO01000054">
    <property type="protein sequence ID" value="KAF6833833.1"/>
    <property type="molecule type" value="Genomic_DNA"/>
</dbReference>
<feature type="region of interest" description="Disordered" evidence="1">
    <location>
        <begin position="64"/>
        <end position="125"/>
    </location>
</feature>
<evidence type="ECO:0000313" key="3">
    <source>
        <dbReference type="Proteomes" id="UP000654918"/>
    </source>
</evidence>
<proteinExistence type="predicted"/>
<evidence type="ECO:0000313" key="2">
    <source>
        <dbReference type="EMBL" id="KAF6833833.1"/>
    </source>
</evidence>
<comment type="caution">
    <text evidence="2">The sequence shown here is derived from an EMBL/GenBank/DDBJ whole genome shotgun (WGS) entry which is preliminary data.</text>
</comment>
<protein>
    <submittedName>
        <fullName evidence="2">Uncharacterized protein</fullName>
    </submittedName>
</protein>
<accession>A0A8H6KM88</accession>
<feature type="compositionally biased region" description="Basic residues" evidence="1">
    <location>
        <begin position="85"/>
        <end position="95"/>
    </location>
</feature>
<evidence type="ECO:0000256" key="1">
    <source>
        <dbReference type="SAM" id="MobiDB-lite"/>
    </source>
</evidence>
<name>A0A8H6KM88_9PEZI</name>
<sequence>MIASADAWVEGWSQAGDLLRVPALVSLFCRDSGDFLTTTDFSVILLRHSAYGAPYDIDVCKGGYSTQDETLGTRRNRSNMQERKRGAHPQQKHRKDTVTDRTAGDGGVRYDAAQSEDAAGRREEKKKRLSYVVLMMGTRRPGSGVQGTGL</sequence>
<dbReference type="AlphaFoldDB" id="A0A8H6KM88"/>
<reference evidence="2" key="1">
    <citation type="journal article" date="2020" name="Phytopathology">
        <title>Genome Sequence Resources of Colletotrichum truncatum, C. plurivorum, C. musicola, and C. sojae: Four Species Pathogenic to Soybean (Glycine max).</title>
        <authorList>
            <person name="Rogerio F."/>
            <person name="Boufleur T.R."/>
            <person name="Ciampi-Guillardi M."/>
            <person name="Sukno S.A."/>
            <person name="Thon M.R."/>
            <person name="Massola Junior N.S."/>
            <person name="Baroncelli R."/>
        </authorList>
    </citation>
    <scope>NUCLEOTIDE SEQUENCE</scope>
    <source>
        <strain evidence="2">LFN00145</strain>
    </source>
</reference>
<organism evidence="2 3">
    <name type="scientific">Colletotrichum plurivorum</name>
    <dbReference type="NCBI Taxonomy" id="2175906"/>
    <lineage>
        <taxon>Eukaryota</taxon>
        <taxon>Fungi</taxon>
        <taxon>Dikarya</taxon>
        <taxon>Ascomycota</taxon>
        <taxon>Pezizomycotina</taxon>
        <taxon>Sordariomycetes</taxon>
        <taxon>Hypocreomycetidae</taxon>
        <taxon>Glomerellales</taxon>
        <taxon>Glomerellaceae</taxon>
        <taxon>Colletotrichum</taxon>
        <taxon>Colletotrichum orchidearum species complex</taxon>
    </lineage>
</organism>
<keyword evidence="3" id="KW-1185">Reference proteome</keyword>
<dbReference type="Proteomes" id="UP000654918">
    <property type="component" value="Unassembled WGS sequence"/>
</dbReference>
<gene>
    <name evidence="2" type="ORF">CPLU01_05283</name>
</gene>